<reference evidence="2" key="2">
    <citation type="journal article" date="2012" name="PLoS ONE">
        <title>A Deeply Branching Thermophilic Bacterium with an Ancient Acetyl-CoA Pathway Dominates a Subsurface Ecosystem.</title>
        <authorList>
            <person name="Takami H."/>
            <person name="Noguchi H."/>
            <person name="Takaki Y."/>
            <person name="Uchiyama I."/>
            <person name="Toyoda A."/>
            <person name="Nishi S."/>
            <person name="Chee G.-J."/>
            <person name="Arai W."/>
            <person name="Nunoura T."/>
            <person name="Itoh T."/>
            <person name="Hattori M."/>
            <person name="Takai K."/>
        </authorList>
    </citation>
    <scope>NUCLEOTIDE SEQUENCE</scope>
</reference>
<dbReference type="InterPro" id="IPR008752">
    <property type="entry name" value="Peptidase_M11"/>
</dbReference>
<name>H5SPP5_9BACT</name>
<feature type="domain" description="Peptidase M11 gametolysin" evidence="1">
    <location>
        <begin position="126"/>
        <end position="276"/>
    </location>
</feature>
<proteinExistence type="predicted"/>
<gene>
    <name evidence="2" type="ORF">HGMM_F54F02C14</name>
</gene>
<protein>
    <submittedName>
        <fullName evidence="2">Gametolysin peptidase M11 family</fullName>
    </submittedName>
</protein>
<dbReference type="Gene3D" id="3.40.390.10">
    <property type="entry name" value="Collagenase (Catalytic Domain)"/>
    <property type="match status" value="1"/>
</dbReference>
<evidence type="ECO:0000313" key="2">
    <source>
        <dbReference type="EMBL" id="BAL58131.1"/>
    </source>
</evidence>
<dbReference type="InterPro" id="IPR024079">
    <property type="entry name" value="MetalloPept_cat_dom_sf"/>
</dbReference>
<accession>H5SPP5</accession>
<dbReference type="Pfam" id="PF05548">
    <property type="entry name" value="Peptidase_M11"/>
    <property type="match status" value="1"/>
</dbReference>
<evidence type="ECO:0000259" key="1">
    <source>
        <dbReference type="Pfam" id="PF05548"/>
    </source>
</evidence>
<reference evidence="2" key="1">
    <citation type="journal article" date="2005" name="Environ. Microbiol.">
        <title>Genetic and functional properties of uncultivated thermophilic crenarchaeotes from a subsurface gold mine as revealed by analysis of genome fragments.</title>
        <authorList>
            <person name="Nunoura T."/>
            <person name="Hirayama H."/>
            <person name="Takami H."/>
            <person name="Oida H."/>
            <person name="Nishi S."/>
            <person name="Shimamura S."/>
            <person name="Suzuki Y."/>
            <person name="Inagaki F."/>
            <person name="Takai K."/>
            <person name="Nealson K.H."/>
            <person name="Horikoshi K."/>
        </authorList>
    </citation>
    <scope>NUCLEOTIDE SEQUENCE</scope>
</reference>
<organism evidence="2">
    <name type="scientific">uncultured Acidobacteriota bacterium</name>
    <dbReference type="NCBI Taxonomy" id="171953"/>
    <lineage>
        <taxon>Bacteria</taxon>
        <taxon>Pseudomonadati</taxon>
        <taxon>Acidobacteriota</taxon>
        <taxon>environmental samples</taxon>
    </lineage>
</organism>
<dbReference type="GO" id="GO:0008237">
    <property type="term" value="F:metallopeptidase activity"/>
    <property type="evidence" value="ECO:0007669"/>
    <property type="project" value="InterPro"/>
</dbReference>
<dbReference type="AlphaFoldDB" id="H5SPP5"/>
<dbReference type="SUPFAM" id="SSF55486">
    <property type="entry name" value="Metalloproteases ('zincins'), catalytic domain"/>
    <property type="match status" value="1"/>
</dbReference>
<sequence length="410" mass="45170">MGEEHTSWGRQAQEREIEGELEVLMEDGFGWARPQYVLRRGLQRFRLHGEASALLSARTGMRVRVRGMRRGVRIIVSRATLDEPSETQGARSDRVLIERRIALLLLNFHDRVVSPYSVETARQVLAAAAEFFRENSYGRLSLVGDVFGWFTLRVSAATCDPFRLAEDAHATAATSGLDLSGYEHLVYVFPQNACPWWGLATIGGAPAAAWINGRLTFDVLAHEFGHGLGLSHSHALECGWVALGTECQVLEYGDTLDVMGMAAGHLSAVHKEQLGWLGEEDASLLPVVADGVFRLAPYQRVGDGPRALKILRSQEAGRATWYYVEYRAPFGFDRFLSRNLNVPRGVIVRLGGWGEQGGSFLLDMTPETASWFDPALTVGRAFVDPQTGLTIFVREVTEGGAVLVITGIAR</sequence>
<dbReference type="EMBL" id="AP011794">
    <property type="protein sequence ID" value="BAL58131.1"/>
    <property type="molecule type" value="Genomic_DNA"/>
</dbReference>